<organism evidence="13 14">
    <name type="scientific">Meristemomyces frigidus</name>
    <dbReference type="NCBI Taxonomy" id="1508187"/>
    <lineage>
        <taxon>Eukaryota</taxon>
        <taxon>Fungi</taxon>
        <taxon>Dikarya</taxon>
        <taxon>Ascomycota</taxon>
        <taxon>Pezizomycotina</taxon>
        <taxon>Dothideomycetes</taxon>
        <taxon>Dothideomycetidae</taxon>
        <taxon>Mycosphaerellales</taxon>
        <taxon>Teratosphaeriaceae</taxon>
        <taxon>Meristemomyces</taxon>
    </lineage>
</organism>
<dbReference type="SUPFAM" id="SSF52540">
    <property type="entry name" value="P-loop containing nucleoside triphosphate hydrolases"/>
    <property type="match status" value="1"/>
</dbReference>
<dbReference type="EMBL" id="JAVRRL010000036">
    <property type="protein sequence ID" value="KAK5111760.1"/>
    <property type="molecule type" value="Genomic_DNA"/>
</dbReference>
<evidence type="ECO:0000256" key="6">
    <source>
        <dbReference type="ARBA" id="ARBA00022840"/>
    </source>
</evidence>
<feature type="region of interest" description="Disordered" evidence="8">
    <location>
        <begin position="1948"/>
        <end position="2054"/>
    </location>
</feature>
<dbReference type="InterPro" id="IPR024481">
    <property type="entry name" value="Helicase_Sen1_N"/>
</dbReference>
<dbReference type="GO" id="GO:0005694">
    <property type="term" value="C:chromosome"/>
    <property type="evidence" value="ECO:0007669"/>
    <property type="project" value="UniProtKB-ARBA"/>
</dbReference>
<feature type="domain" description="DNA2/NAM7 helicase-like C-terminal" evidence="11">
    <location>
        <begin position="1626"/>
        <end position="1821"/>
    </location>
</feature>
<dbReference type="CDD" id="cd18808">
    <property type="entry name" value="SF1_C_Upf1"/>
    <property type="match status" value="1"/>
</dbReference>
<feature type="region of interest" description="Disordered" evidence="8">
    <location>
        <begin position="1856"/>
        <end position="1932"/>
    </location>
</feature>
<comment type="caution">
    <text evidence="13">The sequence shown here is derived from an EMBL/GenBank/DDBJ whole genome shotgun (WGS) entry which is preliminary data.</text>
</comment>
<dbReference type="PANTHER" id="PTHR10887:SF495">
    <property type="entry name" value="HELICASE SENATAXIN ISOFORM X1-RELATED"/>
    <property type="match status" value="1"/>
</dbReference>
<feature type="region of interest" description="Disordered" evidence="8">
    <location>
        <begin position="902"/>
        <end position="921"/>
    </location>
</feature>
<evidence type="ECO:0000256" key="3">
    <source>
        <dbReference type="ARBA" id="ARBA00022741"/>
    </source>
</evidence>
<feature type="compositionally biased region" description="Acidic residues" evidence="8">
    <location>
        <begin position="1048"/>
        <end position="1065"/>
    </location>
</feature>
<dbReference type="PANTHER" id="PTHR10887">
    <property type="entry name" value="DNA2/NAM7 HELICASE FAMILY"/>
    <property type="match status" value="1"/>
</dbReference>
<sequence>MAEVVETIEYVTYTTLYRCCGFANNGLRNLLGLDSTIHWFCPRAFEDDAGLYHDEDCLGSLPTETAAEKASRLKKLKEGEERVHEALQACKILAFDGPDADGYKTRFKKGLKSQLIRCDVCVREFHRSRGELQSMLGAEYEDDEVRSFMEKFDEVNVSRIGAGLNNMTESLTDLPPDQRSIRAAGDVGMYALFEALNCSAFLENEHALQRYFDTPFRLVQQKTKLTLPFCAPGVVAFLFSKTDSRQSWAQRNLTRLKRPLTGAEFEHSVKRYLQMAIARVNITFLEASFLPLFWKGVRLVVDKMTSDLVSSHLRIMDTNLYTIGMDHWQIDDTHFNDQVACYKRLLELNPSALWDAMGTIPTSSFAETITQSPVLQRMLKTRDDTLSQHLKQSLEWTMPFVRSIKPANLVQPARVLLKQLLHKFQEEQYSPYGQTVCWKVGLTVLLETINRVRQLSGGPVVVNLIEVIAKEHIGSILQELEGIEKKAEMSIDETEQLSLDIVEVSLALDVQTLSFSRDIIVKDQANAIDHEIAISGLNIWKMSMRLLKPGHPALATAVVSGTIGLLRLEQFADRQVKAVPKAAEGWNNALGRLLRHVQHDLLERLETSTPDQLIELYQEQKAARGLMSLLLNGSENIHQAALSLFKTLSNESDRRDTMMHLVKAFFGTTLSSVAHAQTMIARSGAFGPSLQFLKISRDLLSCLCDSEDGLLRTKSISDAEDLRALESFWETTWAAIETIFRQTEPWSTLGHDKQQLLDFCRAMLDLAEFAFDQYSVIATTLQSAQDNSASKKDVGQTLLQFPTKAFSNITKWLRLRDDYLITKAVTLASKMLLRLQAVGIRVDEKAAQWIEDVVMSTEKNSRVRTKLTMNQKAELQSALEKHLGEELEGIVDVQPLKQGTLGWSSGASSGRNTPVPAGTKAKAGTIDVDAWSAKSTADKAARKDQVERDRVYADLIAGTSKGAEAFKQMQKNKKMPATQKAVLKSREAQKHDSQSFLIKRKQEQEAAKKLKLAAIQKNALLGAGSGVAGLGDMGKDHSVRGQGVMVSSDEESEDEDDEDDMDEDLFGTKNKKSMRKAERAALIPEGAVGLRPDVKRGPVRIQRTQRSVKDMRARLAPDLRSLHTVILKWDYFHNGDYPPGANEHIFQPVNNSYRDPTSYQGTFEPLLTLEAWQGLLKSREENTAKPYEVKVQNRSNVDNFIEISSVVGSAQNRELSLQEGDIILLSKAGKPNMDVSAPHCLARISKLKRQKAHVEVVYQLVPGSSLAPSLTAQSVVYGQKIQSITPLEREYGALKALQYYDLCTQICRAAPSKRITFSEKQIAVAQDVWNVNRAQAEAVNAALENEGFSLIQGPPGSGKTKTIVAIVGGLLSQTLGSGSSTATKVSVPGRTGVDSGGAKKLLVCAPSNAAVDELVMRLKEGVKTKSGRQHAINVVRIGRSDAINTNVIDVTMDELVAKKMGMSGKDDTMRAKNAEIFKEHERVSHALRDLYQKRDAGETKGKELTILEQEIVAVRKRKNELGVSIDNVKDAERNAGREAELNRKRAQQAVLDEAHVICATLSGSGHDMFQSLNIEFETVIIDEAAQCVEMSSLIPLKYGCVKCIMVGDPKQLPPTVFSKEAAKFQYEQSLFVRMQNNSPDEIHLLDTQYRMHPDISIFPSRTFYDGLLKDGDALAKLRARPWHASALLAPYRFFDVQGQHQAAPKGHSLINLAEIDAAMALYDRLTADFKGDYSGRIGIITPYKSQLRMLKDKFSQRYGQEITEAIEFNTTDAFQGRESEIIIFSCVRASPQGGIGFLQDIRRMNVGLTRAKSSLWVLGNSESLARGHFWKKLVEDAKARDAYISGDVRGMLGKPSTAFPAGGAGDSSMWDVGEHQTQMQRPQAHQVEPPRAAPAAAASDSKPLPPTAAAKSATLTVGNGMPTPNESDKMEGIRYRFEDRVVAKDSRLTNRKSYNDVQMEDAPEDSTDQEGKEEPSRHNVVALSIMNEARSEAETPLSTASGLSTNKDRDSAQAPGPVSVKHSAPLVPPQPMVKKRPTANPLLAKKKVRPAPPR</sequence>
<dbReference type="Pfam" id="PF13086">
    <property type="entry name" value="AAA_11"/>
    <property type="match status" value="1"/>
</dbReference>
<reference evidence="13" key="1">
    <citation type="submission" date="2023-08" db="EMBL/GenBank/DDBJ databases">
        <title>Black Yeasts Isolated from many extreme environments.</title>
        <authorList>
            <person name="Coleine C."/>
            <person name="Stajich J.E."/>
            <person name="Selbmann L."/>
        </authorList>
    </citation>
    <scope>NUCLEOTIDE SEQUENCE</scope>
    <source>
        <strain evidence="13">CCFEE 5401</strain>
    </source>
</reference>
<evidence type="ECO:0000259" key="10">
    <source>
        <dbReference type="Pfam" id="PF13086"/>
    </source>
</evidence>
<evidence type="ECO:0000256" key="4">
    <source>
        <dbReference type="ARBA" id="ARBA00022801"/>
    </source>
</evidence>
<feature type="domain" description="Helicase Sen1 N-terminal" evidence="9">
    <location>
        <begin position="108"/>
        <end position="825"/>
    </location>
</feature>
<feature type="domain" description="DNA2/NAM7 helicase helicase" evidence="10">
    <location>
        <begin position="1331"/>
        <end position="1619"/>
    </location>
</feature>
<evidence type="ECO:0000256" key="7">
    <source>
        <dbReference type="ARBA" id="ARBA00023242"/>
    </source>
</evidence>
<feature type="compositionally biased region" description="Polar residues" evidence="8">
    <location>
        <begin position="1913"/>
        <end position="1925"/>
    </location>
</feature>
<dbReference type="GO" id="GO:0001147">
    <property type="term" value="F:transcription termination site sequence-specific DNA binding"/>
    <property type="evidence" value="ECO:0007669"/>
    <property type="project" value="TreeGrafter"/>
</dbReference>
<dbReference type="Pfam" id="PF23576">
    <property type="entry name" value="SEN1_barrel"/>
    <property type="match status" value="1"/>
</dbReference>
<feature type="domain" description="Helicase SEN1 beta-barrel" evidence="12">
    <location>
        <begin position="1183"/>
        <end position="1281"/>
    </location>
</feature>
<dbReference type="InterPro" id="IPR056474">
    <property type="entry name" value="SEN1_barrel"/>
</dbReference>
<dbReference type="InterPro" id="IPR045055">
    <property type="entry name" value="DNA2/NAM7-like"/>
</dbReference>
<dbReference type="GO" id="GO:0005524">
    <property type="term" value="F:ATP binding"/>
    <property type="evidence" value="ECO:0007669"/>
    <property type="project" value="UniProtKB-KW"/>
</dbReference>
<dbReference type="GO" id="GO:0016604">
    <property type="term" value="C:nuclear body"/>
    <property type="evidence" value="ECO:0007669"/>
    <property type="project" value="TreeGrafter"/>
</dbReference>
<keyword evidence="4" id="KW-0378">Hydrolase</keyword>
<dbReference type="CDD" id="cd18042">
    <property type="entry name" value="DEXXQc_SETX"/>
    <property type="match status" value="1"/>
</dbReference>
<evidence type="ECO:0000256" key="1">
    <source>
        <dbReference type="ARBA" id="ARBA00004123"/>
    </source>
</evidence>
<feature type="compositionally biased region" description="Low complexity" evidence="8">
    <location>
        <begin position="1889"/>
        <end position="1902"/>
    </location>
</feature>
<dbReference type="InterPro" id="IPR027417">
    <property type="entry name" value="P-loop_NTPase"/>
</dbReference>
<feature type="compositionally biased region" description="Basic residues" evidence="8">
    <location>
        <begin position="2044"/>
        <end position="2054"/>
    </location>
</feature>
<accession>A0AAN7TFT9</accession>
<feature type="compositionally biased region" description="Polar residues" evidence="8">
    <location>
        <begin position="1996"/>
        <end position="2005"/>
    </location>
</feature>
<evidence type="ECO:0000256" key="5">
    <source>
        <dbReference type="ARBA" id="ARBA00022806"/>
    </source>
</evidence>
<keyword evidence="5" id="KW-0347">Helicase</keyword>
<dbReference type="GO" id="GO:0016787">
    <property type="term" value="F:hydrolase activity"/>
    <property type="evidence" value="ECO:0007669"/>
    <property type="project" value="UniProtKB-KW"/>
</dbReference>
<keyword evidence="6" id="KW-0067">ATP-binding</keyword>
<protein>
    <submittedName>
        <fullName evidence="13">Uncharacterized protein</fullName>
    </submittedName>
</protein>
<dbReference type="InterPro" id="IPR047187">
    <property type="entry name" value="SF1_C_Upf1"/>
</dbReference>
<dbReference type="Pfam" id="PF12726">
    <property type="entry name" value="SEN1_N"/>
    <property type="match status" value="1"/>
</dbReference>
<evidence type="ECO:0000313" key="14">
    <source>
        <dbReference type="Proteomes" id="UP001310890"/>
    </source>
</evidence>
<feature type="compositionally biased region" description="Polar residues" evidence="8">
    <location>
        <begin position="902"/>
        <end position="912"/>
    </location>
</feature>
<feature type="compositionally biased region" description="Acidic residues" evidence="8">
    <location>
        <begin position="1958"/>
        <end position="1968"/>
    </location>
</feature>
<dbReference type="GO" id="GO:0004386">
    <property type="term" value="F:helicase activity"/>
    <property type="evidence" value="ECO:0007669"/>
    <property type="project" value="UniProtKB-KW"/>
</dbReference>
<keyword evidence="3" id="KW-0547">Nucleotide-binding</keyword>
<dbReference type="FunFam" id="3.40.50.300:FF:001152">
    <property type="entry name" value="tRNA-splicing endonuclease, putative"/>
    <property type="match status" value="1"/>
</dbReference>
<dbReference type="Gene3D" id="3.40.50.300">
    <property type="entry name" value="P-loop containing nucleotide triphosphate hydrolases"/>
    <property type="match status" value="2"/>
</dbReference>
<evidence type="ECO:0000259" key="11">
    <source>
        <dbReference type="Pfam" id="PF13087"/>
    </source>
</evidence>
<dbReference type="GO" id="GO:0006369">
    <property type="term" value="P:termination of RNA polymerase II transcription"/>
    <property type="evidence" value="ECO:0007669"/>
    <property type="project" value="TreeGrafter"/>
</dbReference>
<proteinExistence type="inferred from homology"/>
<gene>
    <name evidence="13" type="ORF">LTR62_004680</name>
</gene>
<evidence type="ECO:0000256" key="8">
    <source>
        <dbReference type="SAM" id="MobiDB-lite"/>
    </source>
</evidence>
<evidence type="ECO:0000259" key="12">
    <source>
        <dbReference type="Pfam" id="PF23576"/>
    </source>
</evidence>
<evidence type="ECO:0000313" key="13">
    <source>
        <dbReference type="EMBL" id="KAK5111760.1"/>
    </source>
</evidence>
<name>A0AAN7TFT9_9PEZI</name>
<comment type="subcellular location">
    <subcellularLocation>
        <location evidence="1">Nucleus</location>
    </subcellularLocation>
</comment>
<dbReference type="Pfam" id="PF13087">
    <property type="entry name" value="AAA_12"/>
    <property type="match status" value="1"/>
</dbReference>
<comment type="similarity">
    <text evidence="2">Belongs to the DNA2/NAM7 helicase family.</text>
</comment>
<evidence type="ECO:0000256" key="2">
    <source>
        <dbReference type="ARBA" id="ARBA00007913"/>
    </source>
</evidence>
<dbReference type="InterPro" id="IPR041677">
    <property type="entry name" value="DNA2/NAM7_AAA_11"/>
</dbReference>
<feature type="region of interest" description="Disordered" evidence="8">
    <location>
        <begin position="1044"/>
        <end position="1066"/>
    </location>
</feature>
<dbReference type="Proteomes" id="UP001310890">
    <property type="component" value="Unassembled WGS sequence"/>
</dbReference>
<keyword evidence="7" id="KW-0539">Nucleus</keyword>
<dbReference type="InterPro" id="IPR041679">
    <property type="entry name" value="DNA2/NAM7-like_C"/>
</dbReference>
<evidence type="ECO:0000259" key="9">
    <source>
        <dbReference type="Pfam" id="PF12726"/>
    </source>
</evidence>
<dbReference type="FunFam" id="3.40.50.300:FF:000326">
    <property type="entry name" value="P-loop containing nucleoside triphosphate hydrolase"/>
    <property type="match status" value="1"/>
</dbReference>